<dbReference type="PANTHER" id="PTHR24118">
    <property type="entry name" value="POTE ANKYRIN DOMAIN"/>
    <property type="match status" value="1"/>
</dbReference>
<dbReference type="STRING" id="913774.A0A0C3CCA9"/>
<dbReference type="InParanoid" id="A0A0C3CCA9"/>
<dbReference type="AlphaFoldDB" id="A0A0C3CCA9"/>
<accession>A0A0C3CCA9</accession>
<dbReference type="PROSITE" id="PS50297">
    <property type="entry name" value="ANK_REP_REGION"/>
    <property type="match status" value="1"/>
</dbReference>
<evidence type="ECO:0000313" key="3">
    <source>
        <dbReference type="EMBL" id="KIM96558.1"/>
    </source>
</evidence>
<proteinExistence type="predicted"/>
<keyword evidence="4" id="KW-1185">Reference proteome</keyword>
<keyword evidence="1" id="KW-0040">ANK repeat</keyword>
<dbReference type="InterPro" id="IPR002110">
    <property type="entry name" value="Ankyrin_rpt"/>
</dbReference>
<feature type="repeat" description="ANK" evidence="1">
    <location>
        <begin position="769"/>
        <end position="801"/>
    </location>
</feature>
<reference evidence="4" key="2">
    <citation type="submission" date="2015-01" db="EMBL/GenBank/DDBJ databases">
        <title>Evolutionary Origins and Diversification of the Mycorrhizal Mutualists.</title>
        <authorList>
            <consortium name="DOE Joint Genome Institute"/>
            <consortium name="Mycorrhizal Genomics Consortium"/>
            <person name="Kohler A."/>
            <person name="Kuo A."/>
            <person name="Nagy L.G."/>
            <person name="Floudas D."/>
            <person name="Copeland A."/>
            <person name="Barry K.W."/>
            <person name="Cichocki N."/>
            <person name="Veneault-Fourrey C."/>
            <person name="LaButti K."/>
            <person name="Lindquist E.A."/>
            <person name="Lipzen A."/>
            <person name="Lundell T."/>
            <person name="Morin E."/>
            <person name="Murat C."/>
            <person name="Riley R."/>
            <person name="Ohm R."/>
            <person name="Sun H."/>
            <person name="Tunlid A."/>
            <person name="Henrissat B."/>
            <person name="Grigoriev I.V."/>
            <person name="Hibbett D.S."/>
            <person name="Martin F."/>
        </authorList>
    </citation>
    <scope>NUCLEOTIDE SEQUENCE [LARGE SCALE GENOMIC DNA]</scope>
    <source>
        <strain evidence="4">Zn</strain>
    </source>
</reference>
<dbReference type="InterPro" id="IPR036770">
    <property type="entry name" value="Ankyrin_rpt-contain_sf"/>
</dbReference>
<organism evidence="3 4">
    <name type="scientific">Oidiodendron maius (strain Zn)</name>
    <dbReference type="NCBI Taxonomy" id="913774"/>
    <lineage>
        <taxon>Eukaryota</taxon>
        <taxon>Fungi</taxon>
        <taxon>Dikarya</taxon>
        <taxon>Ascomycota</taxon>
        <taxon>Pezizomycotina</taxon>
        <taxon>Leotiomycetes</taxon>
        <taxon>Leotiomycetes incertae sedis</taxon>
        <taxon>Myxotrichaceae</taxon>
        <taxon>Oidiodendron</taxon>
    </lineage>
</organism>
<dbReference type="OrthoDB" id="194358at2759"/>
<protein>
    <recommendedName>
        <fullName evidence="5">Clr5 domain-containing protein</fullName>
    </recommendedName>
</protein>
<feature type="compositionally biased region" description="Low complexity" evidence="2">
    <location>
        <begin position="228"/>
        <end position="238"/>
    </location>
</feature>
<dbReference type="PROSITE" id="PS50088">
    <property type="entry name" value="ANK_REPEAT"/>
    <property type="match status" value="1"/>
</dbReference>
<dbReference type="SUPFAM" id="SSF48403">
    <property type="entry name" value="Ankyrin repeat"/>
    <property type="match status" value="2"/>
</dbReference>
<name>A0A0C3CCA9_OIDMZ</name>
<dbReference type="Proteomes" id="UP000054321">
    <property type="component" value="Unassembled WGS sequence"/>
</dbReference>
<dbReference type="SMART" id="SM00248">
    <property type="entry name" value="ANK"/>
    <property type="match status" value="3"/>
</dbReference>
<feature type="region of interest" description="Disordered" evidence="2">
    <location>
        <begin position="221"/>
        <end position="242"/>
    </location>
</feature>
<dbReference type="EMBL" id="KN832884">
    <property type="protein sequence ID" value="KIM96558.1"/>
    <property type="molecule type" value="Genomic_DNA"/>
</dbReference>
<reference evidence="3 4" key="1">
    <citation type="submission" date="2014-04" db="EMBL/GenBank/DDBJ databases">
        <authorList>
            <consortium name="DOE Joint Genome Institute"/>
            <person name="Kuo A."/>
            <person name="Martino E."/>
            <person name="Perotto S."/>
            <person name="Kohler A."/>
            <person name="Nagy L.G."/>
            <person name="Floudas D."/>
            <person name="Copeland A."/>
            <person name="Barry K.W."/>
            <person name="Cichocki N."/>
            <person name="Veneault-Fourrey C."/>
            <person name="LaButti K."/>
            <person name="Lindquist E.A."/>
            <person name="Lipzen A."/>
            <person name="Lundell T."/>
            <person name="Morin E."/>
            <person name="Murat C."/>
            <person name="Sun H."/>
            <person name="Tunlid A."/>
            <person name="Henrissat B."/>
            <person name="Grigoriev I.V."/>
            <person name="Hibbett D.S."/>
            <person name="Martin F."/>
            <person name="Nordberg H.P."/>
            <person name="Cantor M.N."/>
            <person name="Hua S.X."/>
        </authorList>
    </citation>
    <scope>NUCLEOTIDE SEQUENCE [LARGE SCALE GENOMIC DNA]</scope>
    <source>
        <strain evidence="3 4">Zn</strain>
    </source>
</reference>
<evidence type="ECO:0000256" key="1">
    <source>
        <dbReference type="PROSITE-ProRule" id="PRU00023"/>
    </source>
</evidence>
<dbReference type="Gene3D" id="1.25.40.20">
    <property type="entry name" value="Ankyrin repeat-containing domain"/>
    <property type="match status" value="2"/>
</dbReference>
<evidence type="ECO:0000313" key="4">
    <source>
        <dbReference type="Proteomes" id="UP000054321"/>
    </source>
</evidence>
<evidence type="ECO:0000256" key="2">
    <source>
        <dbReference type="SAM" id="MobiDB-lite"/>
    </source>
</evidence>
<feature type="compositionally biased region" description="Low complexity" evidence="2">
    <location>
        <begin position="29"/>
        <end position="41"/>
    </location>
</feature>
<feature type="region of interest" description="Disordered" evidence="2">
    <location>
        <begin position="20"/>
        <end position="71"/>
    </location>
</feature>
<evidence type="ECO:0008006" key="5">
    <source>
        <dbReference type="Google" id="ProtNLM"/>
    </source>
</evidence>
<sequence length="871" mass="96722">MSASISPLISRPSTADFSIFSRSPDSIHDSVPSSTTSSHGSPKNRKRGRGTHEVQISQKRRKVMGRPRNGWTASRRRKVVRLYLMTDLEVDEIAKVLRTDNFKTSKRDVQTQLATLLQARPGQIRSKGHITKQRLCQLRECRKVQLSRRPNKCPQYNSTTWKTNEDDRIDAIANGNLAAQKDEVIFQALPSIFKISQPPKEVSQVLDQDTSSINNEDEVIESWDEDSSSSSTAATSGSPLSNFGVAPFLPTRSSLRPNIVMSTSPLGELHQFDNASTSTASQSTGTEASHPFTSEQISLNRNDLLVDSKPVVGGLGTDDRLSIKFRTARSSTLTVASLRKRLSNATDKYSHSCLEDIVSIMEHCTISTSSSVLVAPSRLSTPSLTYLPAVEKDAKLLHKSERPVILPGAFSEYCWEQIINNKLIPCDRGQKYRKAKICGHIGRRLNRSTNYRSAQYKAYAGPGGEKIDIFGNSALHIAAALATPPDTLIDLFGSNASIHTLNNAGETFLHLIHPECYDFHGLGNDICSLLKELQGRGFNFLQQDHNGRNSLHWLAQPKLSAIARRKISRAVLDLRIPISMSRDNLGYSVGYTVREQMKFENFIDLDPEIILHPPQDSRSHKKEIVEDRYVLNFKNNGHIETVEDLQRYTYHADLLKTVIESKENPRFEDSNGRNGLHCLAEVSFNLHRSMSQSSHTTSHVENDNAAKLLENLDYLLEAGVDPNSHDKEGVTPFMAFIAHRRRGEDDDSITRSLHRLFKSGADIHRRNRQGETSLHLAVKLGRRAATKFLLSVGANVHARDANGLGIVALGHKCANEAKKAEFLYAQIMLCVALAANAGAVSAPTILGEWGMRSPVANNPPTAILLFRNLLL</sequence>
<dbReference type="PANTHER" id="PTHR24118:SF99">
    <property type="entry name" value="POTE ANKYRIN DOMAIN FAMILY MEMBER 3C-RELATED"/>
    <property type="match status" value="1"/>
</dbReference>
<dbReference type="Pfam" id="PF12796">
    <property type="entry name" value="Ank_2"/>
    <property type="match status" value="1"/>
</dbReference>
<gene>
    <name evidence="3" type="ORF">OIDMADRAFT_58873</name>
</gene>
<dbReference type="HOGENOM" id="CLU_007446_0_0_1"/>